<dbReference type="InterPro" id="IPR036910">
    <property type="entry name" value="HMG_box_dom_sf"/>
</dbReference>
<dbReference type="Pfam" id="PF00505">
    <property type="entry name" value="HMG_box"/>
    <property type="match status" value="1"/>
</dbReference>
<sequence length="443" mass="50168">MPAYRLSDAPRRSRRLSKMSPRKYDEDGYETFDLALLTARYPSESTDASYSPHPPCPPSDCPSPSPPPPNERRLSASKSRKHSEDHIRRPPNSFMVFRSDFWDRQKHNPTERDHREISKMAGSSWRSLPAHMKEHWRHRAAAIKAEHSRKYPDYKYSPNPRRKPRVQKKKGSRSDQKEVKRCEEVAERLMRGVSLEHGVECSTSPRPTASPAASSSPVEVKVESPEPSLAPLPIESMRVASPSFPVVGDHFISPFVAGDLKVEENMELQYPDFVKHEDESDSSRQEPVYVPTEDIPVIDLPARAIFGDFSFVPTAAPVLKEQSPCSSPRVSTPVLPSNHEIDNYFGCKPDVYNLEPQQTIFTNPNGYTEVSSFSGVEQFGYATSYDVPQPQAYYTQVNSYHDNLNFAVPPTYYSHPEVGTLEGDSFDEDLLRELAQSNASYQF</sequence>
<dbReference type="PANTHER" id="PTHR45789:SF2">
    <property type="entry name" value="FI18025P1"/>
    <property type="match status" value="1"/>
</dbReference>
<dbReference type="SUPFAM" id="SSF47095">
    <property type="entry name" value="HMG-box"/>
    <property type="match status" value="1"/>
</dbReference>
<keyword evidence="7" id="KW-1185">Reference proteome</keyword>
<feature type="region of interest" description="Disordered" evidence="4">
    <location>
        <begin position="143"/>
        <end position="181"/>
    </location>
</feature>
<evidence type="ECO:0000256" key="2">
    <source>
        <dbReference type="ARBA" id="ARBA00023242"/>
    </source>
</evidence>
<dbReference type="SMART" id="SM00398">
    <property type="entry name" value="HMG"/>
    <property type="match status" value="1"/>
</dbReference>
<proteinExistence type="predicted"/>
<keyword evidence="1 3" id="KW-0238">DNA-binding</keyword>
<comment type="caution">
    <text evidence="6">The sequence shown here is derived from an EMBL/GenBank/DDBJ whole genome shotgun (WGS) entry which is preliminary data.</text>
</comment>
<dbReference type="Gene3D" id="1.10.30.10">
    <property type="entry name" value="High mobility group box domain"/>
    <property type="match status" value="1"/>
</dbReference>
<keyword evidence="2 3" id="KW-0539">Nucleus</keyword>
<dbReference type="CDD" id="cd01389">
    <property type="entry name" value="HMG-box_ROX1-like"/>
    <property type="match status" value="1"/>
</dbReference>
<dbReference type="EMBL" id="JBBXMP010000085">
    <property type="protein sequence ID" value="KAL0063242.1"/>
    <property type="molecule type" value="Genomic_DNA"/>
</dbReference>
<feature type="region of interest" description="Disordered" evidence="4">
    <location>
        <begin position="43"/>
        <end position="90"/>
    </location>
</feature>
<feature type="domain" description="HMG box" evidence="5">
    <location>
        <begin position="87"/>
        <end position="155"/>
    </location>
</feature>
<feature type="compositionally biased region" description="Low complexity" evidence="4">
    <location>
        <begin position="202"/>
        <end position="219"/>
    </location>
</feature>
<dbReference type="PROSITE" id="PS50118">
    <property type="entry name" value="HMG_BOX_2"/>
    <property type="match status" value="1"/>
</dbReference>
<reference evidence="6 7" key="1">
    <citation type="submission" date="2024-05" db="EMBL/GenBank/DDBJ databases">
        <title>A draft genome resource for the thread blight pathogen Marasmius tenuissimus strain MS-2.</title>
        <authorList>
            <person name="Yulfo-Soto G.E."/>
            <person name="Baruah I.K."/>
            <person name="Amoako-Attah I."/>
            <person name="Bukari Y."/>
            <person name="Meinhardt L.W."/>
            <person name="Bailey B.A."/>
            <person name="Cohen S.P."/>
        </authorList>
    </citation>
    <scope>NUCLEOTIDE SEQUENCE [LARGE SCALE GENOMIC DNA]</scope>
    <source>
        <strain evidence="6 7">MS-2</strain>
    </source>
</reference>
<feature type="compositionally biased region" description="Basic residues" evidence="4">
    <location>
        <begin position="160"/>
        <end position="171"/>
    </location>
</feature>
<dbReference type="Proteomes" id="UP001437256">
    <property type="component" value="Unassembled WGS sequence"/>
</dbReference>
<feature type="region of interest" description="Disordered" evidence="4">
    <location>
        <begin position="197"/>
        <end position="224"/>
    </location>
</feature>
<feature type="DNA-binding region" description="HMG box" evidence="3">
    <location>
        <begin position="87"/>
        <end position="155"/>
    </location>
</feature>
<evidence type="ECO:0000313" key="6">
    <source>
        <dbReference type="EMBL" id="KAL0063242.1"/>
    </source>
</evidence>
<feature type="compositionally biased region" description="Basic and acidic residues" evidence="4">
    <location>
        <begin position="172"/>
        <end position="181"/>
    </location>
</feature>
<protein>
    <recommendedName>
        <fullName evidence="5">HMG box domain-containing protein</fullName>
    </recommendedName>
</protein>
<gene>
    <name evidence="6" type="ORF">AAF712_009844</name>
</gene>
<evidence type="ECO:0000256" key="3">
    <source>
        <dbReference type="PROSITE-ProRule" id="PRU00267"/>
    </source>
</evidence>
<feature type="compositionally biased region" description="Basic residues" evidence="4">
    <location>
        <begin position="12"/>
        <end position="21"/>
    </location>
</feature>
<evidence type="ECO:0000259" key="5">
    <source>
        <dbReference type="PROSITE" id="PS50118"/>
    </source>
</evidence>
<feature type="compositionally biased region" description="Pro residues" evidence="4">
    <location>
        <begin position="52"/>
        <end position="69"/>
    </location>
</feature>
<dbReference type="InterPro" id="IPR009071">
    <property type="entry name" value="HMG_box_dom"/>
</dbReference>
<feature type="region of interest" description="Disordered" evidence="4">
    <location>
        <begin position="1"/>
        <end position="29"/>
    </location>
</feature>
<dbReference type="PANTHER" id="PTHR45789">
    <property type="entry name" value="FI18025P1"/>
    <property type="match status" value="1"/>
</dbReference>
<feature type="compositionally biased region" description="Basic and acidic residues" evidence="4">
    <location>
        <begin position="144"/>
        <end position="153"/>
    </location>
</feature>
<name>A0ABR2ZNL0_9AGAR</name>
<dbReference type="InterPro" id="IPR051356">
    <property type="entry name" value="SOX/SOX-like_TF"/>
</dbReference>
<evidence type="ECO:0000256" key="1">
    <source>
        <dbReference type="ARBA" id="ARBA00023125"/>
    </source>
</evidence>
<organism evidence="6 7">
    <name type="scientific">Marasmius tenuissimus</name>
    <dbReference type="NCBI Taxonomy" id="585030"/>
    <lineage>
        <taxon>Eukaryota</taxon>
        <taxon>Fungi</taxon>
        <taxon>Dikarya</taxon>
        <taxon>Basidiomycota</taxon>
        <taxon>Agaricomycotina</taxon>
        <taxon>Agaricomycetes</taxon>
        <taxon>Agaricomycetidae</taxon>
        <taxon>Agaricales</taxon>
        <taxon>Marasmiineae</taxon>
        <taxon>Marasmiaceae</taxon>
        <taxon>Marasmius</taxon>
    </lineage>
</organism>
<evidence type="ECO:0000313" key="7">
    <source>
        <dbReference type="Proteomes" id="UP001437256"/>
    </source>
</evidence>
<accession>A0ABR2ZNL0</accession>
<evidence type="ECO:0000256" key="4">
    <source>
        <dbReference type="SAM" id="MobiDB-lite"/>
    </source>
</evidence>